<dbReference type="Proteomes" id="UP001381693">
    <property type="component" value="Unassembled WGS sequence"/>
</dbReference>
<gene>
    <name evidence="1" type="ORF">SK128_010843</name>
</gene>
<evidence type="ECO:0000313" key="2">
    <source>
        <dbReference type="Proteomes" id="UP001381693"/>
    </source>
</evidence>
<name>A0AAN9AFV0_HALRR</name>
<protein>
    <submittedName>
        <fullName evidence="1">Uncharacterized protein</fullName>
    </submittedName>
</protein>
<organism evidence="1 2">
    <name type="scientific">Halocaridina rubra</name>
    <name type="common">Hawaiian red shrimp</name>
    <dbReference type="NCBI Taxonomy" id="373956"/>
    <lineage>
        <taxon>Eukaryota</taxon>
        <taxon>Metazoa</taxon>
        <taxon>Ecdysozoa</taxon>
        <taxon>Arthropoda</taxon>
        <taxon>Crustacea</taxon>
        <taxon>Multicrustacea</taxon>
        <taxon>Malacostraca</taxon>
        <taxon>Eumalacostraca</taxon>
        <taxon>Eucarida</taxon>
        <taxon>Decapoda</taxon>
        <taxon>Pleocyemata</taxon>
        <taxon>Caridea</taxon>
        <taxon>Atyoidea</taxon>
        <taxon>Atyidae</taxon>
        <taxon>Halocaridina</taxon>
    </lineage>
</organism>
<keyword evidence="2" id="KW-1185">Reference proteome</keyword>
<comment type="caution">
    <text evidence="1">The sequence shown here is derived from an EMBL/GenBank/DDBJ whole genome shotgun (WGS) entry which is preliminary data.</text>
</comment>
<evidence type="ECO:0000313" key="1">
    <source>
        <dbReference type="EMBL" id="KAK7084892.1"/>
    </source>
</evidence>
<accession>A0AAN9AFV0</accession>
<dbReference type="EMBL" id="JAXCGZ010001952">
    <property type="protein sequence ID" value="KAK7084892.1"/>
    <property type="molecule type" value="Genomic_DNA"/>
</dbReference>
<reference evidence="1 2" key="1">
    <citation type="submission" date="2023-11" db="EMBL/GenBank/DDBJ databases">
        <title>Halocaridina rubra genome assembly.</title>
        <authorList>
            <person name="Smith C."/>
        </authorList>
    </citation>
    <scope>NUCLEOTIDE SEQUENCE [LARGE SCALE GENOMIC DNA]</scope>
    <source>
        <strain evidence="1">EP-1</strain>
        <tissue evidence="1">Whole</tissue>
    </source>
</reference>
<proteinExistence type="predicted"/>
<dbReference type="AlphaFoldDB" id="A0AAN9AFV0"/>
<sequence>MLKVSANNTVVVFGEFVDGEQVESSNPEVGTDKLKAQHEVADIRMILHCKEIQISNIVIAARDADVLALLLTHVHNMPGDKVWLKAGTAANKKYIPIHTIVEWLAFDNDKMESITAFHAITGSDNFIPLQRTCKRAKYREVKEKAITGKAFANQLSSKHAGSEAFEGKRGNYNKDKNIFSFLSSWSP</sequence>